<sequence length="1046" mass="112680">MTHELFDSGRAWPHSIERPTMALPIDGRPPPSSFATDGARPRPPSREFLVKFARSLLSLTVLAAGTLGAQQSSRTEPVAALRANATGYHALVGARVVTGPGQALDNATIVIRNGVVTAVGAGVAAPAGARVWEMKGLTIYPGFIDAHADLGGDAPPQGGDVGPTHWNPQVRAWFSTTANFKDDSTRRVALRSLGFGAALAVPHQGIFRGKASVVNLSDAGVRERVLRPDLLQSIGFQRSFALGGMYPNSTMGTLALMKQTLLDAEWYMRAWGSYEASGRSILPPETSEALAALGSAVQGKQPVIFQTESEEEYLRAYKLAADYKLTPWFRGSGQEYRLVDVLKGRTQPLIVPLAFPDAPNVANPEAAMNVSLSDLRHWYLAPTNPAQLAGAGVPFAITADGLASLNQFLPNLRTAVSRGLTPDKALAALTTVPAGWLGIDRTHGTIAVGKVANLVVSEGDLFTEEGAIRDVWVQGARYGVTRPAQVDPRGTWTISSDDVGTYKNATLRLEGPLNRIRGTFEAAGRRPVNISSARIIAETGRLEASFPGESLGLEGSVLLSGSVQGNDFFGWLALPNGTDATYRGTRSEQFQGAARGVVAVKVPKIDLPFIRPSMEYGRSAAPVQPAVVLVRNATVWTQGAQGRMENADLLVQAGKVVRVGQKLSAPANAVIVDGTGKHVTPGLIDPHTHGGVSSVNESGFAIVPEVQMGDVITHNNVWFYRQLAGGLTTTMIKHGSANPIGGENVFVKLRWGSLPDEYKIQGAPRTVKFALGENPKRSQTRYPNTRMGTQEIIRDHFLAARDYEKEWKAWEAQKTKTGVPPRRDLRMEAILDILNQKLLVASHGYRADEFLALVRLAEEFGFRVQTLQHGVEAYKIADELKKSGVAAIVWSDWGAFKLEAYDATSYNARLLMEAGVVTSLHSDDNEISTRMNWEAGKLLRSGVNEIDAMNTVTINAAKAIAIDKTVGSLEAGKDADFVIWNGNPLSQFTKAEQTWVDGRKYFSLDEDKVLREEIAKQRAQLIQAVIAASPAEAPAAAAPARRPGSN</sequence>
<dbReference type="EMBL" id="AP009153">
    <property type="protein sequence ID" value="BAH40409.1"/>
    <property type="molecule type" value="Genomic_DNA"/>
</dbReference>
<dbReference type="PANTHER" id="PTHR43135:SF3">
    <property type="entry name" value="ALPHA-D-RIBOSE 1-METHYLPHOSPHONATE 5-TRIPHOSPHATE DIPHOSPHATASE"/>
    <property type="match status" value="1"/>
</dbReference>
<dbReference type="Pfam" id="PF01979">
    <property type="entry name" value="Amidohydro_1"/>
    <property type="match status" value="2"/>
</dbReference>
<proteinExistence type="predicted"/>
<protein>
    <recommendedName>
        <fullName evidence="2">Amidohydrolase-related domain-containing protein</fullName>
    </recommendedName>
</protein>
<keyword evidence="4" id="KW-1185">Reference proteome</keyword>
<dbReference type="SUPFAM" id="SSF51338">
    <property type="entry name" value="Composite domain of metallo-dependent hydrolases"/>
    <property type="match status" value="2"/>
</dbReference>
<name>C1AD32_GEMAT</name>
<feature type="domain" description="Amidohydrolase-related" evidence="2">
    <location>
        <begin position="391"/>
        <end position="475"/>
    </location>
</feature>
<gene>
    <name evidence="3" type="ordered locus">GAU_3367</name>
</gene>
<dbReference type="Proteomes" id="UP000002209">
    <property type="component" value="Chromosome"/>
</dbReference>
<evidence type="ECO:0000313" key="4">
    <source>
        <dbReference type="Proteomes" id="UP000002209"/>
    </source>
</evidence>
<dbReference type="InterPro" id="IPR006680">
    <property type="entry name" value="Amidohydro-rel"/>
</dbReference>
<dbReference type="AlphaFoldDB" id="C1AD32"/>
<evidence type="ECO:0000313" key="3">
    <source>
        <dbReference type="EMBL" id="BAH40409.1"/>
    </source>
</evidence>
<evidence type="ECO:0000259" key="2">
    <source>
        <dbReference type="Pfam" id="PF01979"/>
    </source>
</evidence>
<evidence type="ECO:0000256" key="1">
    <source>
        <dbReference type="SAM" id="MobiDB-lite"/>
    </source>
</evidence>
<dbReference type="InterPro" id="IPR011059">
    <property type="entry name" value="Metal-dep_hydrolase_composite"/>
</dbReference>
<dbReference type="Gene3D" id="2.30.40.10">
    <property type="entry name" value="Urease, subunit C, domain 1"/>
    <property type="match status" value="1"/>
</dbReference>
<dbReference type="HOGENOM" id="CLU_004881_0_0_0"/>
<dbReference type="PANTHER" id="PTHR43135">
    <property type="entry name" value="ALPHA-D-RIBOSE 1-METHYLPHOSPHONATE 5-TRIPHOSPHATE DIPHOSPHATASE"/>
    <property type="match status" value="1"/>
</dbReference>
<accession>C1AD32</accession>
<dbReference type="eggNOG" id="COG1228">
    <property type="taxonomic scope" value="Bacteria"/>
</dbReference>
<dbReference type="Gene3D" id="3.20.20.140">
    <property type="entry name" value="Metal-dependent hydrolases"/>
    <property type="match status" value="2"/>
</dbReference>
<feature type="region of interest" description="Disordered" evidence="1">
    <location>
        <begin position="20"/>
        <end position="42"/>
    </location>
</feature>
<dbReference type="GO" id="GO:0016810">
    <property type="term" value="F:hydrolase activity, acting on carbon-nitrogen (but not peptide) bonds"/>
    <property type="evidence" value="ECO:0007669"/>
    <property type="project" value="InterPro"/>
</dbReference>
<reference evidence="4" key="1">
    <citation type="submission" date="2006-03" db="EMBL/GenBank/DDBJ databases">
        <title>Complete genome sequence of Gemmatimonas aurantiaca T-27 that represents a novel phylum Gemmatimonadetes.</title>
        <authorList>
            <person name="Takasaki K."/>
            <person name="Ichikawa N."/>
            <person name="Miura H."/>
            <person name="Matsushita S."/>
            <person name="Watanabe Y."/>
            <person name="Oguchi A."/>
            <person name="Ankai A."/>
            <person name="Yashiro I."/>
            <person name="Takahashi M."/>
            <person name="Terui Y."/>
            <person name="Fukui S."/>
            <person name="Yokoyama H."/>
            <person name="Tanikawa S."/>
            <person name="Hanada S."/>
            <person name="Kamagata Y."/>
            <person name="Fujita N."/>
        </authorList>
    </citation>
    <scope>NUCLEOTIDE SEQUENCE [LARGE SCALE GENOMIC DNA]</scope>
    <source>
        <strain evidence="4">T-27 / DSM 14586 / JCM 11422 / NBRC 100505</strain>
    </source>
</reference>
<dbReference type="SUPFAM" id="SSF51556">
    <property type="entry name" value="Metallo-dependent hydrolases"/>
    <property type="match status" value="2"/>
</dbReference>
<dbReference type="KEGG" id="gau:GAU_3367"/>
<dbReference type="STRING" id="379066.GAU_3367"/>
<dbReference type="InterPro" id="IPR032466">
    <property type="entry name" value="Metal_Hydrolase"/>
</dbReference>
<feature type="domain" description="Amidohydrolase-related" evidence="2">
    <location>
        <begin position="879"/>
        <end position="993"/>
    </location>
</feature>
<organism evidence="3 4">
    <name type="scientific">Gemmatimonas aurantiaca (strain DSM 14586 / JCM 11422 / NBRC 100505 / T-27)</name>
    <dbReference type="NCBI Taxonomy" id="379066"/>
    <lineage>
        <taxon>Bacteria</taxon>
        <taxon>Pseudomonadati</taxon>
        <taxon>Gemmatimonadota</taxon>
        <taxon>Gemmatimonadia</taxon>
        <taxon>Gemmatimonadales</taxon>
        <taxon>Gemmatimonadaceae</taxon>
        <taxon>Gemmatimonas</taxon>
    </lineage>
</organism>
<dbReference type="InterPro" id="IPR051781">
    <property type="entry name" value="Metallo-dep_Hydrolase"/>
</dbReference>